<accession>A0AB38ZLJ9</accession>
<name>A0AB38ZLJ9_9VIRU</name>
<evidence type="ECO:0000313" key="1">
    <source>
        <dbReference type="EMBL" id="XAG98257.1"/>
    </source>
</evidence>
<gene>
    <name evidence="1" type="ORF">vBMseSP1_gp53</name>
</gene>
<reference evidence="1" key="1">
    <citation type="submission" date="2024-01" db="EMBL/GenBank/DDBJ databases">
        <title>New evidence supports the origin of RcGTA from prophage.</title>
        <authorList>
            <person name="Xu Y."/>
            <person name="Liu B."/>
            <person name="Chen F."/>
        </authorList>
    </citation>
    <scope>NUCLEOTIDE SEQUENCE</scope>
</reference>
<protein>
    <submittedName>
        <fullName evidence="1">Proteasome-associated ATPase</fullName>
    </submittedName>
</protein>
<dbReference type="GO" id="GO:0000502">
    <property type="term" value="C:proteasome complex"/>
    <property type="evidence" value="ECO:0007669"/>
    <property type="project" value="UniProtKB-KW"/>
</dbReference>
<keyword evidence="1" id="KW-0647">Proteasome</keyword>
<organism evidence="1">
    <name type="scientific">Mesorhizobium phage vB_MseS-P1</name>
    <dbReference type="NCBI Taxonomy" id="3120101"/>
    <lineage>
        <taxon>Viruses</taxon>
    </lineage>
</organism>
<sequence>MTTAPAAAGEAMPATRTIQINPAVALGEKLAYIQHLENRNLALAQQLHDTQAGNGELAAKVDELTAALVAIETKKKG</sequence>
<proteinExistence type="predicted"/>
<dbReference type="EMBL" id="PP232116">
    <property type="protein sequence ID" value="XAG98257.1"/>
    <property type="molecule type" value="Genomic_DNA"/>
</dbReference>